<dbReference type="Proteomes" id="UP000076858">
    <property type="component" value="Unassembled WGS sequence"/>
</dbReference>
<comment type="caution">
    <text evidence="2">The sequence shown here is derived from an EMBL/GenBank/DDBJ whole genome shotgun (WGS) entry which is preliminary data.</text>
</comment>
<reference evidence="2 3" key="1">
    <citation type="submission" date="2016-03" db="EMBL/GenBank/DDBJ databases">
        <title>EvidentialGene: Evidence-directed Construction of Genes on Genomes.</title>
        <authorList>
            <person name="Gilbert D.G."/>
            <person name="Choi J.-H."/>
            <person name="Mockaitis K."/>
            <person name="Colbourne J."/>
            <person name="Pfrender M."/>
        </authorList>
    </citation>
    <scope>NUCLEOTIDE SEQUENCE [LARGE SCALE GENOMIC DNA]</scope>
    <source>
        <strain evidence="2 3">Xinb3</strain>
        <tissue evidence="2">Complete organism</tissue>
    </source>
</reference>
<evidence type="ECO:0000313" key="2">
    <source>
        <dbReference type="EMBL" id="KZS07373.1"/>
    </source>
</evidence>
<keyword evidence="1" id="KW-0812">Transmembrane</keyword>
<dbReference type="EMBL" id="LRGB01002485">
    <property type="protein sequence ID" value="KZS07373.1"/>
    <property type="molecule type" value="Genomic_DNA"/>
</dbReference>
<evidence type="ECO:0008006" key="4">
    <source>
        <dbReference type="Google" id="ProtNLM"/>
    </source>
</evidence>
<keyword evidence="3" id="KW-1185">Reference proteome</keyword>
<dbReference type="STRING" id="35525.A0A164Q2I7"/>
<proteinExistence type="predicted"/>
<accession>A0A164Q2I7</accession>
<gene>
    <name evidence="2" type="ORF">APZ42_028934</name>
</gene>
<dbReference type="AlphaFoldDB" id="A0A164Q2I7"/>
<feature type="transmembrane region" description="Helical" evidence="1">
    <location>
        <begin position="160"/>
        <end position="180"/>
    </location>
</feature>
<organism evidence="2 3">
    <name type="scientific">Daphnia magna</name>
    <dbReference type="NCBI Taxonomy" id="35525"/>
    <lineage>
        <taxon>Eukaryota</taxon>
        <taxon>Metazoa</taxon>
        <taxon>Ecdysozoa</taxon>
        <taxon>Arthropoda</taxon>
        <taxon>Crustacea</taxon>
        <taxon>Branchiopoda</taxon>
        <taxon>Diplostraca</taxon>
        <taxon>Cladocera</taxon>
        <taxon>Anomopoda</taxon>
        <taxon>Daphniidae</taxon>
        <taxon>Daphnia</taxon>
    </lineage>
</organism>
<evidence type="ECO:0000313" key="3">
    <source>
        <dbReference type="Proteomes" id="UP000076858"/>
    </source>
</evidence>
<name>A0A164Q2I7_9CRUS</name>
<keyword evidence="1" id="KW-0472">Membrane</keyword>
<keyword evidence="1" id="KW-1133">Transmembrane helix</keyword>
<protein>
    <recommendedName>
        <fullName evidence="4">DDE Tnp4 domain-containing protein</fullName>
    </recommendedName>
</protein>
<sequence>MFHRHSLLYLETIYRFQMILLRQVKRDFQNVARMPGVVGCIDGNHVRIVRPVNLKKAYVNRKNYHSINVQGICDADCRYLSINATKPGLSGLYDIQSQRDWKKICYINHIIGKLCILILFTTRNVIEIGVSKFCTMCGKTLSNMEQCSIWERFPLLMTPFCWLVYIIPNISITIPFLSLLNPHTLLYNAYTELMTSSIFTH</sequence>
<dbReference type="OrthoDB" id="6368001at2759"/>
<evidence type="ECO:0000256" key="1">
    <source>
        <dbReference type="SAM" id="Phobius"/>
    </source>
</evidence>